<organism evidence="2 3">
    <name type="scientific">Rothia aerolata</name>
    <dbReference type="NCBI Taxonomy" id="1812262"/>
    <lineage>
        <taxon>Bacteria</taxon>
        <taxon>Bacillati</taxon>
        <taxon>Actinomycetota</taxon>
        <taxon>Actinomycetes</taxon>
        <taxon>Micrococcales</taxon>
        <taxon>Micrococcaceae</taxon>
        <taxon>Rothia</taxon>
    </lineage>
</organism>
<dbReference type="SUPFAM" id="SSF81301">
    <property type="entry name" value="Nucleotidyltransferase"/>
    <property type="match status" value="1"/>
</dbReference>
<name>A0A917IU06_9MICC</name>
<dbReference type="Proteomes" id="UP000600171">
    <property type="component" value="Unassembled WGS sequence"/>
</dbReference>
<evidence type="ECO:0000313" key="2">
    <source>
        <dbReference type="EMBL" id="GGH64355.1"/>
    </source>
</evidence>
<dbReference type="Pfam" id="PF04607">
    <property type="entry name" value="RelA_SpoT"/>
    <property type="match status" value="1"/>
</dbReference>
<proteinExistence type="predicted"/>
<dbReference type="AlphaFoldDB" id="A0A917IU06"/>
<dbReference type="Gene3D" id="1.10.287.860">
    <property type="entry name" value="Nucleotidyltransferase"/>
    <property type="match status" value="1"/>
</dbReference>
<dbReference type="InterPro" id="IPR043519">
    <property type="entry name" value="NT_sf"/>
</dbReference>
<dbReference type="EMBL" id="BMDC01000003">
    <property type="protein sequence ID" value="GGH64355.1"/>
    <property type="molecule type" value="Genomic_DNA"/>
</dbReference>
<comment type="caution">
    <text evidence="2">The sequence shown here is derived from an EMBL/GenBank/DDBJ whole genome shotgun (WGS) entry which is preliminary data.</text>
</comment>
<dbReference type="PANTHER" id="PTHR47837:SF2">
    <property type="entry name" value="GTP PYROPHOSPHOKINASE YWAC"/>
    <property type="match status" value="1"/>
</dbReference>
<evidence type="ECO:0000313" key="3">
    <source>
        <dbReference type="Proteomes" id="UP000600171"/>
    </source>
</evidence>
<dbReference type="GO" id="GO:0015969">
    <property type="term" value="P:guanosine tetraphosphate metabolic process"/>
    <property type="evidence" value="ECO:0007669"/>
    <property type="project" value="InterPro"/>
</dbReference>
<feature type="domain" description="RelA/SpoT" evidence="1">
    <location>
        <begin position="68"/>
        <end position="191"/>
    </location>
</feature>
<dbReference type="Gene3D" id="3.30.460.10">
    <property type="entry name" value="Beta Polymerase, domain 2"/>
    <property type="match status" value="1"/>
</dbReference>
<protein>
    <recommendedName>
        <fullName evidence="1">RelA/SpoT domain-containing protein</fullName>
    </recommendedName>
</protein>
<dbReference type="CDD" id="cd05399">
    <property type="entry name" value="NT_Rel-Spo_like"/>
    <property type="match status" value="1"/>
</dbReference>
<dbReference type="InterPro" id="IPR007685">
    <property type="entry name" value="RelA_SpoT"/>
</dbReference>
<reference evidence="2 3" key="1">
    <citation type="journal article" date="2014" name="Int. J. Syst. Evol. Microbiol.">
        <title>Complete genome sequence of Corynebacterium casei LMG S-19264T (=DSM 44701T), isolated from a smear-ripened cheese.</title>
        <authorList>
            <consortium name="US DOE Joint Genome Institute (JGI-PGF)"/>
            <person name="Walter F."/>
            <person name="Albersmeier A."/>
            <person name="Kalinowski J."/>
            <person name="Ruckert C."/>
        </authorList>
    </citation>
    <scope>NUCLEOTIDE SEQUENCE [LARGE SCALE GENOMIC DNA]</scope>
    <source>
        <strain evidence="2 3">CCM 8669</strain>
    </source>
</reference>
<accession>A0A917IU06</accession>
<keyword evidence="3" id="KW-1185">Reference proteome</keyword>
<gene>
    <name evidence="2" type="ORF">GCM10007359_16570</name>
</gene>
<sequence>MEFNRESAAEFEEKVLPALESMREFGRDFSRMLMEYQFAIDEILTKVNILRQEFLHDYRYNPIEHVTSRVKAPESLAKKLVRKGVPLDSASVAENIFDVAGVRITCSFIGDTYRVMKALTDQDDVEVVEVKDYIANPKPNGYKSLHVIVKIPVFLSTGPKKIPVELQFRTIAMDFWAALEHKIFYKYDRDVPEHLVAELTETAVIADQLDRKMETLHDSVHGANGIKDVAAQSVESGSVILQQLLELAEKDGIHK</sequence>
<dbReference type="SMART" id="SM00954">
    <property type="entry name" value="RelA_SpoT"/>
    <property type="match status" value="1"/>
</dbReference>
<dbReference type="InterPro" id="IPR052366">
    <property type="entry name" value="GTP_Pyrophosphokinase"/>
</dbReference>
<evidence type="ECO:0000259" key="1">
    <source>
        <dbReference type="SMART" id="SM00954"/>
    </source>
</evidence>
<dbReference type="PANTHER" id="PTHR47837">
    <property type="entry name" value="GTP PYROPHOSPHOKINASE YJBM"/>
    <property type="match status" value="1"/>
</dbReference>
<dbReference type="RefSeq" id="WP_188359911.1">
    <property type="nucleotide sequence ID" value="NZ_BMDC01000003.1"/>
</dbReference>